<proteinExistence type="inferred from homology"/>
<evidence type="ECO:0000313" key="5">
    <source>
        <dbReference type="EMBL" id="OGG51329.1"/>
    </source>
</evidence>
<organism evidence="5 6">
    <name type="scientific">Candidatus Kaiserbacteria bacterium RIFCSPHIGHO2_01_FULL_54_36b</name>
    <dbReference type="NCBI Taxonomy" id="1798483"/>
    <lineage>
        <taxon>Bacteria</taxon>
        <taxon>Candidatus Kaiseribacteriota</taxon>
    </lineage>
</organism>
<evidence type="ECO:0000256" key="1">
    <source>
        <dbReference type="ARBA" id="ARBA00022603"/>
    </source>
</evidence>
<dbReference type="GO" id="GO:0008170">
    <property type="term" value="F:N-methyltransferase activity"/>
    <property type="evidence" value="ECO:0007669"/>
    <property type="project" value="InterPro"/>
</dbReference>
<feature type="domain" description="DNA methylase N-4/N-6" evidence="4">
    <location>
        <begin position="46"/>
        <end position="241"/>
    </location>
</feature>
<dbReference type="GO" id="GO:0003677">
    <property type="term" value="F:DNA binding"/>
    <property type="evidence" value="ECO:0007669"/>
    <property type="project" value="InterPro"/>
</dbReference>
<dbReference type="InterPro" id="IPR002941">
    <property type="entry name" value="DNA_methylase_N4/N6"/>
</dbReference>
<keyword evidence="2" id="KW-0808">Transferase</keyword>
<comment type="similarity">
    <text evidence="3">Belongs to the N(4)/N(6)-methyltransferase family.</text>
</comment>
<evidence type="ECO:0000256" key="2">
    <source>
        <dbReference type="ARBA" id="ARBA00022679"/>
    </source>
</evidence>
<name>A0A1F6CQ75_9BACT</name>
<dbReference type="Gene3D" id="3.40.50.150">
    <property type="entry name" value="Vaccinia Virus protein VP39"/>
    <property type="match status" value="1"/>
</dbReference>
<gene>
    <name evidence="5" type="ORF">A2704_01500</name>
</gene>
<comment type="caution">
    <text evidence="5">The sequence shown here is derived from an EMBL/GenBank/DDBJ whole genome shotgun (WGS) entry which is preliminary data.</text>
</comment>
<dbReference type="SUPFAM" id="SSF53335">
    <property type="entry name" value="S-adenosyl-L-methionine-dependent methyltransferases"/>
    <property type="match status" value="1"/>
</dbReference>
<keyword evidence="1" id="KW-0489">Methyltransferase</keyword>
<sequence length="256" mass="28654">MSNSPATKPKSSINYGDAFKVGDHVIACGDAQDAALVDRLLKGVKVRAVISDVPYGVNLVESKAGLVKLSVQKNILNDDLKESEYAQFTREWIAPVLPHLMAKNSFYVFGCDPTFPTLRQGMEQAGLKFSQMLIWAKSAPVMGRKDFLIQHELIAVGWFKTHYFRKSKDRSLLFFPKPARNPLHPSQKPVPLIRHLILNTTDIGDTVYDPFMGSGTLAVAAEQSKRKSVCMDRDPEYVQTALDRMERVFGLKAQKI</sequence>
<evidence type="ECO:0000256" key="3">
    <source>
        <dbReference type="RuleBase" id="RU362026"/>
    </source>
</evidence>
<evidence type="ECO:0000259" key="4">
    <source>
        <dbReference type="Pfam" id="PF01555"/>
    </source>
</evidence>
<accession>A0A1F6CQ75</accession>
<dbReference type="InterPro" id="IPR001091">
    <property type="entry name" value="RM_Methyltransferase"/>
</dbReference>
<dbReference type="EMBL" id="MFKW01000031">
    <property type="protein sequence ID" value="OGG51329.1"/>
    <property type="molecule type" value="Genomic_DNA"/>
</dbReference>
<dbReference type="PRINTS" id="PR00508">
    <property type="entry name" value="S21N4MTFRASE"/>
</dbReference>
<dbReference type="Pfam" id="PF01555">
    <property type="entry name" value="N6_N4_Mtase"/>
    <property type="match status" value="1"/>
</dbReference>
<dbReference type="Proteomes" id="UP000176445">
    <property type="component" value="Unassembled WGS sequence"/>
</dbReference>
<evidence type="ECO:0000313" key="6">
    <source>
        <dbReference type="Proteomes" id="UP000176445"/>
    </source>
</evidence>
<protein>
    <recommendedName>
        <fullName evidence="3">Methyltransferase</fullName>
        <ecNumber evidence="3">2.1.1.-</ecNumber>
    </recommendedName>
</protein>
<reference evidence="5 6" key="1">
    <citation type="journal article" date="2016" name="Nat. Commun.">
        <title>Thousands of microbial genomes shed light on interconnected biogeochemical processes in an aquifer system.</title>
        <authorList>
            <person name="Anantharaman K."/>
            <person name="Brown C.T."/>
            <person name="Hug L.A."/>
            <person name="Sharon I."/>
            <person name="Castelle C.J."/>
            <person name="Probst A.J."/>
            <person name="Thomas B.C."/>
            <person name="Singh A."/>
            <person name="Wilkins M.J."/>
            <person name="Karaoz U."/>
            <person name="Brodie E.L."/>
            <person name="Williams K.H."/>
            <person name="Hubbard S.S."/>
            <person name="Banfield J.F."/>
        </authorList>
    </citation>
    <scope>NUCLEOTIDE SEQUENCE [LARGE SCALE GENOMIC DNA]</scope>
</reference>
<dbReference type="InterPro" id="IPR029063">
    <property type="entry name" value="SAM-dependent_MTases_sf"/>
</dbReference>
<dbReference type="AlphaFoldDB" id="A0A1F6CQ75"/>
<dbReference type="EC" id="2.1.1.-" evidence="3"/>
<dbReference type="GO" id="GO:0032259">
    <property type="term" value="P:methylation"/>
    <property type="evidence" value="ECO:0007669"/>
    <property type="project" value="UniProtKB-KW"/>
</dbReference>